<accession>A0A391NVW7</accession>
<keyword evidence="2" id="KW-1185">Reference proteome</keyword>
<comment type="caution">
    <text evidence="1">The sequence shown here is derived from an EMBL/GenBank/DDBJ whole genome shotgun (WGS) entry which is preliminary data.</text>
</comment>
<dbReference type="EMBL" id="BDIP01008252">
    <property type="protein sequence ID" value="GCA64700.1"/>
    <property type="molecule type" value="Genomic_DNA"/>
</dbReference>
<sequence length="52" mass="5875">MFVMYHSKLMPAIPSLCAELLSATKAWTTLAQDTRERERERATSSLLSTVCE</sequence>
<reference evidence="1 2" key="1">
    <citation type="journal article" date="2018" name="PLoS ONE">
        <title>The draft genome of Kipferlia bialata reveals reductive genome evolution in fornicate parasites.</title>
        <authorList>
            <person name="Tanifuji G."/>
            <person name="Takabayashi S."/>
            <person name="Kume K."/>
            <person name="Takagi M."/>
            <person name="Nakayama T."/>
            <person name="Kamikawa R."/>
            <person name="Inagaki Y."/>
            <person name="Hashimoto T."/>
        </authorList>
    </citation>
    <scope>NUCLEOTIDE SEQUENCE [LARGE SCALE GENOMIC DNA]</scope>
    <source>
        <strain evidence="1">NY0173</strain>
    </source>
</reference>
<evidence type="ECO:0000313" key="1">
    <source>
        <dbReference type="EMBL" id="GCA64700.1"/>
    </source>
</evidence>
<dbReference type="Proteomes" id="UP000265618">
    <property type="component" value="Unassembled WGS sequence"/>
</dbReference>
<proteinExistence type="predicted"/>
<gene>
    <name evidence="1" type="ORF">KIPB_015122</name>
</gene>
<organism evidence="1 2">
    <name type="scientific">Kipferlia bialata</name>
    <dbReference type="NCBI Taxonomy" id="797122"/>
    <lineage>
        <taxon>Eukaryota</taxon>
        <taxon>Metamonada</taxon>
        <taxon>Carpediemonas-like organisms</taxon>
        <taxon>Kipferlia</taxon>
    </lineage>
</organism>
<feature type="non-terminal residue" evidence="1">
    <location>
        <position position="1"/>
    </location>
</feature>
<name>A0A391NVW7_9EUKA</name>
<evidence type="ECO:0000313" key="2">
    <source>
        <dbReference type="Proteomes" id="UP000265618"/>
    </source>
</evidence>
<protein>
    <submittedName>
        <fullName evidence="1">Uncharacterized protein</fullName>
    </submittedName>
</protein>
<dbReference type="AlphaFoldDB" id="A0A391NVW7"/>